<evidence type="ECO:0000313" key="3">
    <source>
        <dbReference type="Proteomes" id="UP000525652"/>
    </source>
</evidence>
<protein>
    <recommendedName>
        <fullName evidence="4">Lipoprotein</fullName>
    </recommendedName>
</protein>
<keyword evidence="1" id="KW-0732">Signal</keyword>
<evidence type="ECO:0000256" key="1">
    <source>
        <dbReference type="SAM" id="SignalP"/>
    </source>
</evidence>
<dbReference type="RefSeq" id="WP_185691471.1">
    <property type="nucleotide sequence ID" value="NZ_JACHVA010000033.1"/>
</dbReference>
<dbReference type="Proteomes" id="UP000525652">
    <property type="component" value="Unassembled WGS sequence"/>
</dbReference>
<keyword evidence="3" id="KW-1185">Reference proteome</keyword>
<dbReference type="EMBL" id="JACHVA010000033">
    <property type="protein sequence ID" value="MBC2600733.1"/>
    <property type="molecule type" value="Genomic_DNA"/>
</dbReference>
<dbReference type="AlphaFoldDB" id="A0A7X1AXD4"/>
<comment type="caution">
    <text evidence="2">The sequence shown here is derived from an EMBL/GenBank/DDBJ whole genome shotgun (WGS) entry which is preliminary data.</text>
</comment>
<organism evidence="2 3">
    <name type="scientific">Puniceicoccus vermicola</name>
    <dbReference type="NCBI Taxonomy" id="388746"/>
    <lineage>
        <taxon>Bacteria</taxon>
        <taxon>Pseudomonadati</taxon>
        <taxon>Verrucomicrobiota</taxon>
        <taxon>Opitutia</taxon>
        <taxon>Puniceicoccales</taxon>
        <taxon>Puniceicoccaceae</taxon>
        <taxon>Puniceicoccus</taxon>
    </lineage>
</organism>
<reference evidence="2 3" key="1">
    <citation type="submission" date="2020-07" db="EMBL/GenBank/DDBJ databases">
        <authorList>
            <person name="Feng X."/>
        </authorList>
    </citation>
    <scope>NUCLEOTIDE SEQUENCE [LARGE SCALE GENOMIC DNA]</scope>
    <source>
        <strain evidence="2 3">JCM14086</strain>
    </source>
</reference>
<proteinExistence type="predicted"/>
<evidence type="ECO:0008006" key="4">
    <source>
        <dbReference type="Google" id="ProtNLM"/>
    </source>
</evidence>
<feature type="chain" id="PRO_5031456882" description="Lipoprotein" evidence="1">
    <location>
        <begin position="21"/>
        <end position="162"/>
    </location>
</feature>
<dbReference type="PROSITE" id="PS51257">
    <property type="entry name" value="PROKAR_LIPOPROTEIN"/>
    <property type="match status" value="1"/>
</dbReference>
<feature type="signal peptide" evidence="1">
    <location>
        <begin position="1"/>
        <end position="20"/>
    </location>
</feature>
<evidence type="ECO:0000313" key="2">
    <source>
        <dbReference type="EMBL" id="MBC2600733.1"/>
    </source>
</evidence>
<gene>
    <name evidence="2" type="ORF">H5P30_02940</name>
</gene>
<name>A0A7X1AXD4_9BACT</name>
<accession>A0A7X1AXD4</accession>
<sequence length="162" mass="18461">MKRFLISSFLVGLLTLVAGCRSTTIEDPHVPTIYLESTSSIPGREDPYVTLPISESRYRLPQRPLFGPMDIIRIEMVQVERGLAVRYLLTPSASRQLRRTSGDAIGYSFIFFDNQSPIGARKIDGMIDDGILYTFLEVSDEDMPQLVVDMNRTLVEFRRNNR</sequence>